<evidence type="ECO:0000313" key="3">
    <source>
        <dbReference type="Proteomes" id="UP001267878"/>
    </source>
</evidence>
<organism evidence="2 3">
    <name type="scientific">Agrilutibacter niabensis</name>
    <dbReference type="NCBI Taxonomy" id="380628"/>
    <lineage>
        <taxon>Bacteria</taxon>
        <taxon>Pseudomonadati</taxon>
        <taxon>Pseudomonadota</taxon>
        <taxon>Gammaproteobacteria</taxon>
        <taxon>Lysobacterales</taxon>
        <taxon>Lysobacteraceae</taxon>
        <taxon>Agrilutibacter</taxon>
    </lineage>
</organism>
<dbReference type="SUPFAM" id="SSF54427">
    <property type="entry name" value="NTF2-like"/>
    <property type="match status" value="1"/>
</dbReference>
<protein>
    <submittedName>
        <fullName evidence="2">Uncharacterized protein (TIGR02246 family)</fullName>
    </submittedName>
</protein>
<accession>A0ABU1VPG6</accession>
<keyword evidence="3" id="KW-1185">Reference proteome</keyword>
<proteinExistence type="predicted"/>
<name>A0ABU1VPG6_9GAMM</name>
<dbReference type="Pfam" id="PF12680">
    <property type="entry name" value="SnoaL_2"/>
    <property type="match status" value="1"/>
</dbReference>
<dbReference type="InterPro" id="IPR037401">
    <property type="entry name" value="SnoaL-like"/>
</dbReference>
<dbReference type="RefSeq" id="WP_310053550.1">
    <property type="nucleotide sequence ID" value="NZ_JAVDVW010000001.1"/>
</dbReference>
<evidence type="ECO:0000259" key="1">
    <source>
        <dbReference type="Pfam" id="PF12680"/>
    </source>
</evidence>
<dbReference type="InterPro" id="IPR032710">
    <property type="entry name" value="NTF2-like_dom_sf"/>
</dbReference>
<evidence type="ECO:0000313" key="2">
    <source>
        <dbReference type="EMBL" id="MDR7099347.1"/>
    </source>
</evidence>
<dbReference type="Gene3D" id="3.10.450.50">
    <property type="match status" value="1"/>
</dbReference>
<dbReference type="EMBL" id="JAVDVW010000001">
    <property type="protein sequence ID" value="MDR7099347.1"/>
    <property type="molecule type" value="Genomic_DNA"/>
</dbReference>
<sequence>MSIQTVLQRYETALNNNDIDTILDLYGRAPVFMPQHAPALVGRAAVRAGYEQVFASIKLAIRFDIHEVEEAGDWAWARTSSAGRTKVLAAGIEVNEGNNELFVFRRENGEWKIHRYLFSTNQPRA</sequence>
<comment type="caution">
    <text evidence="2">The sequence shown here is derived from an EMBL/GenBank/DDBJ whole genome shotgun (WGS) entry which is preliminary data.</text>
</comment>
<reference evidence="2 3" key="1">
    <citation type="submission" date="2023-07" db="EMBL/GenBank/DDBJ databases">
        <title>Sorghum-associated microbial communities from plants grown in Nebraska, USA.</title>
        <authorList>
            <person name="Schachtman D."/>
        </authorList>
    </citation>
    <scope>NUCLEOTIDE SEQUENCE [LARGE SCALE GENOMIC DNA]</scope>
    <source>
        <strain evidence="2 3">BE187</strain>
    </source>
</reference>
<feature type="domain" description="SnoaL-like" evidence="1">
    <location>
        <begin position="8"/>
        <end position="112"/>
    </location>
</feature>
<gene>
    <name evidence="2" type="ORF">J2X04_001694</name>
</gene>
<dbReference type="Proteomes" id="UP001267878">
    <property type="component" value="Unassembled WGS sequence"/>
</dbReference>